<keyword evidence="2" id="KW-0238">DNA-binding</keyword>
<evidence type="ECO:0000256" key="2">
    <source>
        <dbReference type="ARBA" id="ARBA00023125"/>
    </source>
</evidence>
<evidence type="ECO:0000313" key="5">
    <source>
        <dbReference type="EMBL" id="MYM57415.1"/>
    </source>
</evidence>
<accession>A0A6L8LNG7</accession>
<dbReference type="SUPFAM" id="SSF52317">
    <property type="entry name" value="Class I glutamine amidotransferase-like"/>
    <property type="match status" value="1"/>
</dbReference>
<dbReference type="GO" id="GO:0003700">
    <property type="term" value="F:DNA-binding transcription factor activity"/>
    <property type="evidence" value="ECO:0007669"/>
    <property type="project" value="InterPro"/>
</dbReference>
<evidence type="ECO:0000256" key="3">
    <source>
        <dbReference type="ARBA" id="ARBA00023163"/>
    </source>
</evidence>
<dbReference type="SUPFAM" id="SSF46689">
    <property type="entry name" value="Homeodomain-like"/>
    <property type="match status" value="2"/>
</dbReference>
<dbReference type="Pfam" id="PF01965">
    <property type="entry name" value="DJ-1_PfpI"/>
    <property type="match status" value="1"/>
</dbReference>
<organism evidence="5 6">
    <name type="scientific">Thalassovita mangrovi</name>
    <dbReference type="NCBI Taxonomy" id="2692236"/>
    <lineage>
        <taxon>Bacteria</taxon>
        <taxon>Pseudomonadati</taxon>
        <taxon>Pseudomonadota</taxon>
        <taxon>Alphaproteobacteria</taxon>
        <taxon>Rhodobacterales</taxon>
        <taxon>Roseobacteraceae</taxon>
        <taxon>Thalassovita</taxon>
    </lineage>
</organism>
<proteinExistence type="predicted"/>
<dbReference type="Pfam" id="PF12833">
    <property type="entry name" value="HTH_18"/>
    <property type="match status" value="1"/>
</dbReference>
<evidence type="ECO:0000256" key="1">
    <source>
        <dbReference type="ARBA" id="ARBA00023015"/>
    </source>
</evidence>
<protein>
    <submittedName>
        <fullName evidence="5">Helix-turn-helix domain-containing protein</fullName>
    </submittedName>
</protein>
<dbReference type="SMART" id="SM00342">
    <property type="entry name" value="HTH_ARAC"/>
    <property type="match status" value="1"/>
</dbReference>
<evidence type="ECO:0000259" key="4">
    <source>
        <dbReference type="PROSITE" id="PS01124"/>
    </source>
</evidence>
<dbReference type="PROSITE" id="PS01124">
    <property type="entry name" value="HTH_ARAC_FAMILY_2"/>
    <property type="match status" value="1"/>
</dbReference>
<keyword evidence="3" id="KW-0804">Transcription</keyword>
<reference evidence="5 6" key="1">
    <citation type="submission" date="2020-01" db="EMBL/GenBank/DDBJ databases">
        <authorList>
            <person name="Chen S."/>
        </authorList>
    </citation>
    <scope>NUCLEOTIDE SEQUENCE [LARGE SCALE GENOMIC DNA]</scope>
    <source>
        <strain evidence="5 6">GS-10</strain>
    </source>
</reference>
<feature type="domain" description="HTH araC/xylS-type" evidence="4">
    <location>
        <begin position="207"/>
        <end position="305"/>
    </location>
</feature>
<dbReference type="Gene3D" id="1.10.10.60">
    <property type="entry name" value="Homeodomain-like"/>
    <property type="match status" value="2"/>
</dbReference>
<comment type="caution">
    <text evidence="5">The sequence shown here is derived from an EMBL/GenBank/DDBJ whole genome shotgun (WGS) entry which is preliminary data.</text>
</comment>
<gene>
    <name evidence="5" type="ORF">GR167_19015</name>
</gene>
<dbReference type="PANTHER" id="PTHR43130:SF3">
    <property type="entry name" value="HTH-TYPE TRANSCRIPTIONAL REGULATOR RV1931C"/>
    <property type="match status" value="1"/>
</dbReference>
<dbReference type="Proteomes" id="UP000479043">
    <property type="component" value="Unassembled WGS sequence"/>
</dbReference>
<dbReference type="InterPro" id="IPR029062">
    <property type="entry name" value="Class_I_gatase-like"/>
</dbReference>
<dbReference type="InterPro" id="IPR052158">
    <property type="entry name" value="INH-QAR"/>
</dbReference>
<sequence length="315" mass="34361">MTNAMQNPPNSDHSIALVNYPGAQAAALYGLGDLFAVANRYAEGQGRIAVTTLADPVEQRFDAIVFPPSLEGARGAADHPLALWAADQHRRGARACSVCAGAFWLGHAGLLEGRPATTHWALEEEFRAAFPGVRLIPESILVDDHDIVTAGGLMAWLDLGLFLVGLWGGPHMVSRVARHLLVDPSGREQRNYRSFRPRRQHGDAAVLQVQTWLETQAGEAVTVDDMARRAGLSTRTFLRRFQSATGLAPSAYLQQLRVEKARGLLERSRLPVSQIAWDVGYADPSAFARVFKAVTGLPAGDYRRRFGLSNMVEEG</sequence>
<keyword evidence="1" id="KW-0805">Transcription regulation</keyword>
<dbReference type="GO" id="GO:0043565">
    <property type="term" value="F:sequence-specific DNA binding"/>
    <property type="evidence" value="ECO:0007669"/>
    <property type="project" value="InterPro"/>
</dbReference>
<evidence type="ECO:0000313" key="6">
    <source>
        <dbReference type="Proteomes" id="UP000479043"/>
    </source>
</evidence>
<dbReference type="AlphaFoldDB" id="A0A6L8LNG7"/>
<dbReference type="InterPro" id="IPR018062">
    <property type="entry name" value="HTH_AraC-typ_CS"/>
</dbReference>
<dbReference type="InterPro" id="IPR002818">
    <property type="entry name" value="DJ-1/PfpI"/>
</dbReference>
<name>A0A6L8LNG7_9RHOB</name>
<keyword evidence="6" id="KW-1185">Reference proteome</keyword>
<dbReference type="EMBL" id="WWEN01000011">
    <property type="protein sequence ID" value="MYM57415.1"/>
    <property type="molecule type" value="Genomic_DNA"/>
</dbReference>
<dbReference type="PROSITE" id="PS00041">
    <property type="entry name" value="HTH_ARAC_FAMILY_1"/>
    <property type="match status" value="1"/>
</dbReference>
<dbReference type="InterPro" id="IPR018060">
    <property type="entry name" value="HTH_AraC"/>
</dbReference>
<dbReference type="PANTHER" id="PTHR43130">
    <property type="entry name" value="ARAC-FAMILY TRANSCRIPTIONAL REGULATOR"/>
    <property type="match status" value="1"/>
</dbReference>
<dbReference type="InterPro" id="IPR009057">
    <property type="entry name" value="Homeodomain-like_sf"/>
</dbReference>
<dbReference type="Gene3D" id="3.40.50.880">
    <property type="match status" value="1"/>
</dbReference>